<proteinExistence type="predicted"/>
<dbReference type="EMBL" id="PSZP01000053">
    <property type="protein sequence ID" value="TCG10379.1"/>
    <property type="molecule type" value="Genomic_DNA"/>
</dbReference>
<keyword evidence="1" id="KW-0547">Nucleotide-binding</keyword>
<dbReference type="PROSITE" id="PS51722">
    <property type="entry name" value="G_TR_2"/>
    <property type="match status" value="1"/>
</dbReference>
<dbReference type="InterPro" id="IPR027417">
    <property type="entry name" value="P-loop_NTPase"/>
</dbReference>
<name>A0A4R0XS26_9MOLU</name>
<comment type="caution">
    <text evidence="4">The sequence shown here is derived from an EMBL/GenBank/DDBJ whole genome shotgun (WGS) entry which is preliminary data.</text>
</comment>
<dbReference type="InterPro" id="IPR047041">
    <property type="entry name" value="BipA_GTP-bd_dom"/>
</dbReference>
<dbReference type="AlphaFoldDB" id="A0A4R0XS26"/>
<dbReference type="GO" id="GO:0003924">
    <property type="term" value="F:GTPase activity"/>
    <property type="evidence" value="ECO:0007669"/>
    <property type="project" value="InterPro"/>
</dbReference>
<dbReference type="PROSITE" id="PS00301">
    <property type="entry name" value="G_TR_1"/>
    <property type="match status" value="1"/>
</dbReference>
<dbReference type="OrthoDB" id="9804431at2"/>
<evidence type="ECO:0000313" key="5">
    <source>
        <dbReference type="Proteomes" id="UP000291072"/>
    </source>
</evidence>
<dbReference type="InterPro" id="IPR005225">
    <property type="entry name" value="Small_GTP-bd"/>
</dbReference>
<dbReference type="InterPro" id="IPR053905">
    <property type="entry name" value="EF-G-like_DII"/>
</dbReference>
<dbReference type="InterPro" id="IPR031157">
    <property type="entry name" value="G_TR_CS"/>
</dbReference>
<dbReference type="PRINTS" id="PR00315">
    <property type="entry name" value="ELONGATNFCT"/>
</dbReference>
<dbReference type="NCBIfam" id="TIGR00231">
    <property type="entry name" value="small_GTP"/>
    <property type="match status" value="1"/>
</dbReference>
<gene>
    <name evidence="4" type="ORF">C4B25_04465</name>
</gene>
<keyword evidence="2" id="KW-0342">GTP-binding</keyword>
<evidence type="ECO:0000313" key="4">
    <source>
        <dbReference type="EMBL" id="TCG10379.1"/>
    </source>
</evidence>
<accession>A0A4R0XS26</accession>
<evidence type="ECO:0000256" key="2">
    <source>
        <dbReference type="ARBA" id="ARBA00023134"/>
    </source>
</evidence>
<reference evidence="4 5" key="1">
    <citation type="submission" date="2018-02" db="EMBL/GenBank/DDBJ databases">
        <title>Mycoplasma marinum and Mycoplasma todarodis sp. nov., moderately halophilic and psychrotolerant mycoplasmas isolated from cephalopods.</title>
        <authorList>
            <person name="Viver T."/>
        </authorList>
    </citation>
    <scope>NUCLEOTIDE SEQUENCE [LARGE SCALE GENOMIC DNA]</scope>
    <source>
        <strain evidence="4 5">5H</strain>
    </source>
</reference>
<dbReference type="Gene3D" id="3.40.50.300">
    <property type="entry name" value="P-loop containing nucleotide triphosphate hydrolases"/>
    <property type="match status" value="1"/>
</dbReference>
<dbReference type="PANTHER" id="PTHR42908">
    <property type="entry name" value="TRANSLATION ELONGATION FACTOR-RELATED"/>
    <property type="match status" value="1"/>
</dbReference>
<dbReference type="GO" id="GO:0005829">
    <property type="term" value="C:cytosol"/>
    <property type="evidence" value="ECO:0007669"/>
    <property type="project" value="TreeGrafter"/>
</dbReference>
<dbReference type="GO" id="GO:0005525">
    <property type="term" value="F:GTP binding"/>
    <property type="evidence" value="ECO:0007669"/>
    <property type="project" value="UniProtKB-KW"/>
</dbReference>
<dbReference type="Gene3D" id="2.40.30.10">
    <property type="entry name" value="Translation factors"/>
    <property type="match status" value="1"/>
</dbReference>
<evidence type="ECO:0000259" key="3">
    <source>
        <dbReference type="PROSITE" id="PS51722"/>
    </source>
</evidence>
<dbReference type="Pfam" id="PF00009">
    <property type="entry name" value="GTP_EFTU"/>
    <property type="match status" value="1"/>
</dbReference>
<feature type="domain" description="Tr-type G" evidence="3">
    <location>
        <begin position="1"/>
        <end position="197"/>
    </location>
</feature>
<dbReference type="PANTHER" id="PTHR42908:SF8">
    <property type="entry name" value="TR-TYPE G DOMAIN-CONTAINING PROTEIN"/>
    <property type="match status" value="1"/>
</dbReference>
<evidence type="ECO:0000256" key="1">
    <source>
        <dbReference type="ARBA" id="ARBA00022741"/>
    </source>
</evidence>
<dbReference type="Pfam" id="PF22042">
    <property type="entry name" value="EF-G_D2"/>
    <property type="match status" value="1"/>
</dbReference>
<dbReference type="InterPro" id="IPR009000">
    <property type="entry name" value="Transl_B-barrel_sf"/>
</dbReference>
<dbReference type="SUPFAM" id="SSF52540">
    <property type="entry name" value="P-loop containing nucleoside triphosphate hydrolases"/>
    <property type="match status" value="1"/>
</dbReference>
<protein>
    <submittedName>
        <fullName evidence="4">Translational GTPase TypA</fullName>
    </submittedName>
</protein>
<dbReference type="InterPro" id="IPR000795">
    <property type="entry name" value="T_Tr_GTP-bd_dom"/>
</dbReference>
<dbReference type="Proteomes" id="UP000291072">
    <property type="component" value="Unassembled WGS sequence"/>
</dbReference>
<organism evidence="4 5">
    <name type="scientific">Mycoplasma todarodis</name>
    <dbReference type="NCBI Taxonomy" id="1937191"/>
    <lineage>
        <taxon>Bacteria</taxon>
        <taxon>Bacillati</taxon>
        <taxon>Mycoplasmatota</taxon>
        <taxon>Mollicutes</taxon>
        <taxon>Mycoplasmataceae</taxon>
        <taxon>Mycoplasma</taxon>
    </lineage>
</organism>
<sequence>MEVINVAVIAHVDAGKSTLVDALLEQSGTFNEREERVEQVMDSDDIERERGITIYSKNCSIKYGDTKINVVDTPGHADFSGEVERIIKNVDTVMLLVDSSEGPMPQTRFVLKKSLEQGLKPILVINKIDKSDARPAEVVDMVLELFMELEATDEQMEFPILYGAAKDGIMKLSMDDPSETLEPLFKTLINHVEDYPYGKDEEVQMQISSLKYDKYLGRLGLGRLRKGTLKRKGRYSLINAEGNIKNISFSKVFVNDGLDRREVEEVEPGDLCIVAGIPDITIGDTISTVENPVAMEKIEIEEPTISMNFLVN</sequence>
<dbReference type="GO" id="GO:1990904">
    <property type="term" value="C:ribonucleoprotein complex"/>
    <property type="evidence" value="ECO:0007669"/>
    <property type="project" value="TreeGrafter"/>
</dbReference>
<dbReference type="FunFam" id="3.40.50.300:FF:000055">
    <property type="entry name" value="GTP-binding protein TypA"/>
    <property type="match status" value="1"/>
</dbReference>
<keyword evidence="5" id="KW-1185">Reference proteome</keyword>
<dbReference type="RefSeq" id="WP_131613914.1">
    <property type="nucleotide sequence ID" value="NZ_PSZP01000053.1"/>
</dbReference>
<dbReference type="CDD" id="cd01891">
    <property type="entry name" value="TypA_BipA"/>
    <property type="match status" value="1"/>
</dbReference>
<dbReference type="SUPFAM" id="SSF50447">
    <property type="entry name" value="Translation proteins"/>
    <property type="match status" value="1"/>
</dbReference>
<feature type="non-terminal residue" evidence="4">
    <location>
        <position position="312"/>
    </location>
</feature>